<evidence type="ECO:0000313" key="9">
    <source>
        <dbReference type="EMBL" id="NYZ18373.1"/>
    </source>
</evidence>
<feature type="transmembrane region" description="Helical" evidence="8">
    <location>
        <begin position="149"/>
        <end position="169"/>
    </location>
</feature>
<dbReference type="PANTHER" id="PTHR21716:SF53">
    <property type="entry name" value="PERMEASE PERM-RELATED"/>
    <property type="match status" value="1"/>
</dbReference>
<evidence type="ECO:0000256" key="6">
    <source>
        <dbReference type="ARBA" id="ARBA00022989"/>
    </source>
</evidence>
<evidence type="ECO:0000256" key="5">
    <source>
        <dbReference type="ARBA" id="ARBA00022692"/>
    </source>
</evidence>
<evidence type="ECO:0000256" key="7">
    <source>
        <dbReference type="ARBA" id="ARBA00023136"/>
    </source>
</evidence>
<feature type="transmembrane region" description="Helical" evidence="8">
    <location>
        <begin position="269"/>
        <end position="290"/>
    </location>
</feature>
<dbReference type="EMBL" id="JABFDB010000001">
    <property type="protein sequence ID" value="NYZ18373.1"/>
    <property type="molecule type" value="Genomic_DNA"/>
</dbReference>
<evidence type="ECO:0000313" key="10">
    <source>
        <dbReference type="Proteomes" id="UP000584642"/>
    </source>
</evidence>
<evidence type="ECO:0000256" key="2">
    <source>
        <dbReference type="ARBA" id="ARBA00009773"/>
    </source>
</evidence>
<organism evidence="9 10">
    <name type="scientific">Azospirillum oleiclasticum</name>
    <dbReference type="NCBI Taxonomy" id="2735135"/>
    <lineage>
        <taxon>Bacteria</taxon>
        <taxon>Pseudomonadati</taxon>
        <taxon>Pseudomonadota</taxon>
        <taxon>Alphaproteobacteria</taxon>
        <taxon>Rhodospirillales</taxon>
        <taxon>Azospirillaceae</taxon>
        <taxon>Azospirillum</taxon>
    </lineage>
</organism>
<evidence type="ECO:0000256" key="8">
    <source>
        <dbReference type="SAM" id="Phobius"/>
    </source>
</evidence>
<keyword evidence="3" id="KW-0813">Transport</keyword>
<dbReference type="Proteomes" id="UP000584642">
    <property type="component" value="Unassembled WGS sequence"/>
</dbReference>
<name>A0ABX2T292_9PROT</name>
<keyword evidence="4" id="KW-1003">Cell membrane</keyword>
<evidence type="ECO:0000256" key="4">
    <source>
        <dbReference type="ARBA" id="ARBA00022475"/>
    </source>
</evidence>
<dbReference type="RefSeq" id="WP_180280122.1">
    <property type="nucleotide sequence ID" value="NZ_JABFDB010000001.1"/>
</dbReference>
<reference evidence="9 10" key="1">
    <citation type="submission" date="2020-05" db="EMBL/GenBank/DDBJ databases">
        <title>Azospirillum oleiclasticum sp. nov, a nitrogen-fixing and heavy crude oil-emulsifying bacterium isolated from the crude oil of Yumen Oilfield.</title>
        <authorList>
            <person name="Wu D."/>
            <person name="Cai M."/>
            <person name="Zhang X."/>
        </authorList>
    </citation>
    <scope>NUCLEOTIDE SEQUENCE [LARGE SCALE GENOMIC DNA]</scope>
    <source>
        <strain evidence="9 10">ROY-1-1-2</strain>
    </source>
</reference>
<comment type="similarity">
    <text evidence="2">Belongs to the autoinducer-2 exporter (AI-2E) (TC 2.A.86) family.</text>
</comment>
<keyword evidence="7 8" id="KW-0472">Membrane</keyword>
<keyword evidence="5 8" id="KW-0812">Transmembrane</keyword>
<sequence>MSQARQIRFWLIGFLLFVAVLWVLAGMLLPFVAGLAIAYLLDPLVDRFENWGLPRWLGTTLSLLSFVVVLVTFALLLVPLIQAQTAQLIEVLPGYAAAFRARVEPLIMRFVENLSPEDVERLRGAAGQHAMDVVGWVAKVLRSVLSGGLAFFDVLSVLFITPVVAFYLLRDWDLLVAKVDQWLPRMHASTIREQARQVDDTLAGFLRGQALVCVVLGSFYAVALSSAGLTFGLVIGLLSGFLSFIPYVGSLFGFASAVGLALMQFEDPWRVVVVAAIFLFGQAVEGNVLTPKVVGDKVGLHPVWMIFALLAGGSLFGFVGVLLAVPVAAVIGVLTRFALGQYLQSPYYRGTNAGPPLP</sequence>
<dbReference type="InterPro" id="IPR002549">
    <property type="entry name" value="AI-2E-like"/>
</dbReference>
<dbReference type="PANTHER" id="PTHR21716">
    <property type="entry name" value="TRANSMEMBRANE PROTEIN"/>
    <property type="match status" value="1"/>
</dbReference>
<feature type="transmembrane region" description="Helical" evidence="8">
    <location>
        <begin position="302"/>
        <end position="335"/>
    </location>
</feature>
<protein>
    <submittedName>
        <fullName evidence="9">AI-2E family transporter</fullName>
    </submittedName>
</protein>
<proteinExistence type="inferred from homology"/>
<accession>A0ABX2T292</accession>
<comment type="caution">
    <text evidence="9">The sequence shown here is derived from an EMBL/GenBank/DDBJ whole genome shotgun (WGS) entry which is preliminary data.</text>
</comment>
<keyword evidence="6 8" id="KW-1133">Transmembrane helix</keyword>
<gene>
    <name evidence="9" type="ORF">HND93_01510</name>
</gene>
<keyword evidence="10" id="KW-1185">Reference proteome</keyword>
<feature type="transmembrane region" description="Helical" evidence="8">
    <location>
        <begin position="209"/>
        <end position="237"/>
    </location>
</feature>
<feature type="transmembrane region" description="Helical" evidence="8">
    <location>
        <begin position="12"/>
        <end position="41"/>
    </location>
</feature>
<evidence type="ECO:0000256" key="1">
    <source>
        <dbReference type="ARBA" id="ARBA00004651"/>
    </source>
</evidence>
<dbReference type="Pfam" id="PF01594">
    <property type="entry name" value="AI-2E_transport"/>
    <property type="match status" value="1"/>
</dbReference>
<feature type="transmembrane region" description="Helical" evidence="8">
    <location>
        <begin position="61"/>
        <end position="81"/>
    </location>
</feature>
<comment type="subcellular location">
    <subcellularLocation>
        <location evidence="1">Cell membrane</location>
        <topology evidence="1">Multi-pass membrane protein</topology>
    </subcellularLocation>
</comment>
<evidence type="ECO:0000256" key="3">
    <source>
        <dbReference type="ARBA" id="ARBA00022448"/>
    </source>
</evidence>